<accession>A0A2P2NV93</accession>
<protein>
    <submittedName>
        <fullName evidence="2">Uncharacterized protein</fullName>
    </submittedName>
</protein>
<name>A0A2P2NV93_RHIMU</name>
<dbReference type="AlphaFoldDB" id="A0A2P2NV93"/>
<evidence type="ECO:0000313" key="2">
    <source>
        <dbReference type="EMBL" id="MBX46427.1"/>
    </source>
</evidence>
<organism evidence="2">
    <name type="scientific">Rhizophora mucronata</name>
    <name type="common">Asiatic mangrove</name>
    <dbReference type="NCBI Taxonomy" id="61149"/>
    <lineage>
        <taxon>Eukaryota</taxon>
        <taxon>Viridiplantae</taxon>
        <taxon>Streptophyta</taxon>
        <taxon>Embryophyta</taxon>
        <taxon>Tracheophyta</taxon>
        <taxon>Spermatophyta</taxon>
        <taxon>Magnoliopsida</taxon>
        <taxon>eudicotyledons</taxon>
        <taxon>Gunneridae</taxon>
        <taxon>Pentapetalae</taxon>
        <taxon>rosids</taxon>
        <taxon>fabids</taxon>
        <taxon>Malpighiales</taxon>
        <taxon>Rhizophoraceae</taxon>
        <taxon>Rhizophora</taxon>
    </lineage>
</organism>
<sequence>MISKSPGEMAVVRYSTMASSSPSPLTKPRAQASSLKMSTCLERLTCN</sequence>
<proteinExistence type="predicted"/>
<feature type="region of interest" description="Disordered" evidence="1">
    <location>
        <begin position="15"/>
        <end position="34"/>
    </location>
</feature>
<evidence type="ECO:0000256" key="1">
    <source>
        <dbReference type="SAM" id="MobiDB-lite"/>
    </source>
</evidence>
<reference evidence="2" key="1">
    <citation type="submission" date="2018-02" db="EMBL/GenBank/DDBJ databases">
        <title>Rhizophora mucronata_Transcriptome.</title>
        <authorList>
            <person name="Meera S.P."/>
            <person name="Sreeshan A."/>
            <person name="Augustine A."/>
        </authorList>
    </citation>
    <scope>NUCLEOTIDE SEQUENCE</scope>
    <source>
        <tissue evidence="2">Leaf</tissue>
    </source>
</reference>
<dbReference type="EMBL" id="GGEC01065943">
    <property type="protein sequence ID" value="MBX46427.1"/>
    <property type="molecule type" value="Transcribed_RNA"/>
</dbReference>